<dbReference type="EMBL" id="SNRY01000511">
    <property type="protein sequence ID" value="KAA6339745.1"/>
    <property type="molecule type" value="Genomic_DNA"/>
</dbReference>
<feature type="domain" description="ORC1/DEAH AAA+ ATPase" evidence="1">
    <location>
        <begin position="89"/>
        <end position="207"/>
    </location>
</feature>
<organism evidence="2">
    <name type="scientific">termite gut metagenome</name>
    <dbReference type="NCBI Taxonomy" id="433724"/>
    <lineage>
        <taxon>unclassified sequences</taxon>
        <taxon>metagenomes</taxon>
        <taxon>organismal metagenomes</taxon>
    </lineage>
</organism>
<gene>
    <name evidence="2" type="ORF">EZS27_012343</name>
</gene>
<dbReference type="AlphaFoldDB" id="A0A5J4S2L6"/>
<dbReference type="PANTHER" id="PTHR35894:SF5">
    <property type="entry name" value="MU-LIKE PROPHAGE FLUMU DNA TRANSPOSITION PROTEIN B"/>
    <property type="match status" value="1"/>
</dbReference>
<protein>
    <recommendedName>
        <fullName evidence="1">ORC1/DEAH AAA+ ATPase domain-containing protein</fullName>
    </recommendedName>
</protein>
<dbReference type="Pfam" id="PF13401">
    <property type="entry name" value="AAA_22"/>
    <property type="match status" value="1"/>
</dbReference>
<dbReference type="PANTHER" id="PTHR35894">
    <property type="entry name" value="GENERAL SECRETION PATHWAY PROTEIN A-RELATED"/>
    <property type="match status" value="1"/>
</dbReference>
<sequence>MTLEEKKEIAKDLLAYCDKYESRNVASRTLKKISPSTISTIANGNFEKISDDMFTNIRWQVSIKSGEWNIQETDGMKDMFYALGDAQENRNVTWVTGSAGCGKTMANRAYMMEHKEVYYILCSNDMNKFDFVRELARVIGISSDKNSIREAMDSIIRALGCKESPLLIFDEGDKLSDAILFYFITIYNRLEDKVGIVFTSTDNIKRRMSLGLHYNKQGYQEIYSRIGRKFIDLRLTTNADVYGICAANGIETKADLKEVLKEAEAGDYDLRVVKKAIHKRKIINELQSRPKDGQDEREQVQG</sequence>
<dbReference type="InterPro" id="IPR027417">
    <property type="entry name" value="P-loop_NTPase"/>
</dbReference>
<dbReference type="GO" id="GO:0016887">
    <property type="term" value="F:ATP hydrolysis activity"/>
    <property type="evidence" value="ECO:0007669"/>
    <property type="project" value="InterPro"/>
</dbReference>
<dbReference type="InterPro" id="IPR052026">
    <property type="entry name" value="ExeA_AAA_ATPase_DNA-bind"/>
</dbReference>
<dbReference type="Gene3D" id="3.40.50.300">
    <property type="entry name" value="P-loop containing nucleotide triphosphate hydrolases"/>
    <property type="match status" value="1"/>
</dbReference>
<dbReference type="SUPFAM" id="SSF52540">
    <property type="entry name" value="P-loop containing nucleoside triphosphate hydrolases"/>
    <property type="match status" value="1"/>
</dbReference>
<accession>A0A5J4S2L6</accession>
<dbReference type="InterPro" id="IPR049945">
    <property type="entry name" value="AAA_22"/>
</dbReference>
<name>A0A5J4S2L6_9ZZZZ</name>
<evidence type="ECO:0000313" key="2">
    <source>
        <dbReference type="EMBL" id="KAA6339745.1"/>
    </source>
</evidence>
<reference evidence="2" key="1">
    <citation type="submission" date="2019-03" db="EMBL/GenBank/DDBJ databases">
        <title>Single cell metagenomics reveals metabolic interactions within the superorganism composed of flagellate Streblomastix strix and complex community of Bacteroidetes bacteria on its surface.</title>
        <authorList>
            <person name="Treitli S.C."/>
            <person name="Kolisko M."/>
            <person name="Husnik F."/>
            <person name="Keeling P."/>
            <person name="Hampl V."/>
        </authorList>
    </citation>
    <scope>NUCLEOTIDE SEQUENCE</scope>
    <source>
        <strain evidence="2">STM</strain>
    </source>
</reference>
<evidence type="ECO:0000259" key="1">
    <source>
        <dbReference type="Pfam" id="PF13401"/>
    </source>
</evidence>
<proteinExistence type="predicted"/>
<comment type="caution">
    <text evidence="2">The sequence shown here is derived from an EMBL/GenBank/DDBJ whole genome shotgun (WGS) entry which is preliminary data.</text>
</comment>